<evidence type="ECO:0000313" key="6">
    <source>
        <dbReference type="Proteomes" id="UP000318437"/>
    </source>
</evidence>
<gene>
    <name evidence="5" type="primary">atsA_9</name>
    <name evidence="5" type="ORF">Pla144_13340</name>
</gene>
<evidence type="ECO:0000256" key="2">
    <source>
        <dbReference type="ARBA" id="ARBA00022801"/>
    </source>
</evidence>
<dbReference type="EC" id="3.1.6.1" evidence="5"/>
<dbReference type="PANTHER" id="PTHR42693">
    <property type="entry name" value="ARYLSULFATASE FAMILY MEMBER"/>
    <property type="match status" value="1"/>
</dbReference>
<feature type="compositionally biased region" description="Basic and acidic residues" evidence="3">
    <location>
        <begin position="478"/>
        <end position="493"/>
    </location>
</feature>
<dbReference type="GO" id="GO:0004065">
    <property type="term" value="F:arylsulfatase activity"/>
    <property type="evidence" value="ECO:0007669"/>
    <property type="project" value="UniProtKB-EC"/>
</dbReference>
<dbReference type="InterPro" id="IPR050738">
    <property type="entry name" value="Sulfatase"/>
</dbReference>
<dbReference type="EMBL" id="SJPS01000002">
    <property type="protein sequence ID" value="TWU28047.1"/>
    <property type="molecule type" value="Genomic_DNA"/>
</dbReference>
<feature type="region of interest" description="Disordered" evidence="3">
    <location>
        <begin position="471"/>
        <end position="493"/>
    </location>
</feature>
<dbReference type="RefSeq" id="WP_146449108.1">
    <property type="nucleotide sequence ID" value="NZ_SJPS01000002.1"/>
</dbReference>
<evidence type="ECO:0000313" key="5">
    <source>
        <dbReference type="EMBL" id="TWU28047.1"/>
    </source>
</evidence>
<sequence>MLGSHSLLRVPVLALILTCLWLIQGLRAAEEPAADLPNIVIIFIDDMGYADIGPFGATDYPTPNLDRMASEGRVFTDFVSATAVCSASRAALLTGCYPERVSILGALSPDAKHGINSDELTMAELCKQRGYATAIFGKWHLGHLPPFLPLQHGFDEYFGLPYSNDMWPLHPDYVKLPPEAANRKQRYPDLPLFDGNRIVDDEVTGDDQAQLTTLYTERAVEFINRNAKRPFFLYVPHSMVHVPLFVSSKFRDKSGAGLFGDVVMEIDWSVGQVLDAISQNELDEKTLVIFTSDNGPWLNFGNHAGSAKPLREGKGTMFEGGYREPCIMRWPGKIPADTKCDELASTIDLLPTVANLIDVELPPERTIDGKDIWPLMTGEPDAVSPHEIFYCYYGGELHAVRDRRWKLHFPHQYRTLAGKPGGQDGVPVPYSQRKTGLELYDLKNDVGETKNVARRHPQIVARLTKGAETARTALGDKLTNREGTEIRPHGTSE</sequence>
<organism evidence="5 6">
    <name type="scientific">Bythopirellula polymerisocia</name>
    <dbReference type="NCBI Taxonomy" id="2528003"/>
    <lineage>
        <taxon>Bacteria</taxon>
        <taxon>Pseudomonadati</taxon>
        <taxon>Planctomycetota</taxon>
        <taxon>Planctomycetia</taxon>
        <taxon>Pirellulales</taxon>
        <taxon>Lacipirellulaceae</taxon>
        <taxon>Bythopirellula</taxon>
    </lineage>
</organism>
<dbReference type="Gene3D" id="3.40.720.10">
    <property type="entry name" value="Alkaline Phosphatase, subunit A"/>
    <property type="match status" value="1"/>
</dbReference>
<dbReference type="SUPFAM" id="SSF53649">
    <property type="entry name" value="Alkaline phosphatase-like"/>
    <property type="match status" value="1"/>
</dbReference>
<proteinExistence type="inferred from homology"/>
<dbReference type="Pfam" id="PF14707">
    <property type="entry name" value="Sulfatase_C"/>
    <property type="match status" value="1"/>
</dbReference>
<accession>A0A5C6CWV5</accession>
<evidence type="ECO:0000259" key="4">
    <source>
        <dbReference type="Pfam" id="PF00884"/>
    </source>
</evidence>
<feature type="domain" description="Sulfatase N-terminal" evidence="4">
    <location>
        <begin position="37"/>
        <end position="358"/>
    </location>
</feature>
<evidence type="ECO:0000256" key="1">
    <source>
        <dbReference type="ARBA" id="ARBA00008779"/>
    </source>
</evidence>
<reference evidence="5 6" key="1">
    <citation type="submission" date="2019-02" db="EMBL/GenBank/DDBJ databases">
        <title>Deep-cultivation of Planctomycetes and their phenomic and genomic characterization uncovers novel biology.</title>
        <authorList>
            <person name="Wiegand S."/>
            <person name="Jogler M."/>
            <person name="Boedeker C."/>
            <person name="Pinto D."/>
            <person name="Vollmers J."/>
            <person name="Rivas-Marin E."/>
            <person name="Kohn T."/>
            <person name="Peeters S.H."/>
            <person name="Heuer A."/>
            <person name="Rast P."/>
            <person name="Oberbeckmann S."/>
            <person name="Bunk B."/>
            <person name="Jeske O."/>
            <person name="Meyerdierks A."/>
            <person name="Storesund J.E."/>
            <person name="Kallscheuer N."/>
            <person name="Luecker S."/>
            <person name="Lage O.M."/>
            <person name="Pohl T."/>
            <person name="Merkel B.J."/>
            <person name="Hornburger P."/>
            <person name="Mueller R.-W."/>
            <person name="Bruemmer F."/>
            <person name="Labrenz M."/>
            <person name="Spormann A.M."/>
            <person name="Op Den Camp H."/>
            <person name="Overmann J."/>
            <person name="Amann R."/>
            <person name="Jetten M.S.M."/>
            <person name="Mascher T."/>
            <person name="Medema M.H."/>
            <person name="Devos D.P."/>
            <person name="Kaster A.-K."/>
            <person name="Ovreas L."/>
            <person name="Rohde M."/>
            <person name="Galperin M.Y."/>
            <person name="Jogler C."/>
        </authorList>
    </citation>
    <scope>NUCLEOTIDE SEQUENCE [LARGE SCALE GENOMIC DNA]</scope>
    <source>
        <strain evidence="5 6">Pla144</strain>
    </source>
</reference>
<dbReference type="Pfam" id="PF00884">
    <property type="entry name" value="Sulfatase"/>
    <property type="match status" value="1"/>
</dbReference>
<comment type="caution">
    <text evidence="5">The sequence shown here is derived from an EMBL/GenBank/DDBJ whole genome shotgun (WGS) entry which is preliminary data.</text>
</comment>
<dbReference type="PANTHER" id="PTHR42693:SF53">
    <property type="entry name" value="ENDO-4-O-SULFATASE"/>
    <property type="match status" value="1"/>
</dbReference>
<keyword evidence="2 5" id="KW-0378">Hydrolase</keyword>
<dbReference type="OrthoDB" id="9783154at2"/>
<comment type="similarity">
    <text evidence="1">Belongs to the sulfatase family.</text>
</comment>
<name>A0A5C6CWV5_9BACT</name>
<dbReference type="InterPro" id="IPR000917">
    <property type="entry name" value="Sulfatase_N"/>
</dbReference>
<evidence type="ECO:0000256" key="3">
    <source>
        <dbReference type="SAM" id="MobiDB-lite"/>
    </source>
</evidence>
<protein>
    <submittedName>
        <fullName evidence="5">Arylsulfatase</fullName>
        <ecNumber evidence="5">3.1.6.1</ecNumber>
    </submittedName>
</protein>
<dbReference type="InterPro" id="IPR017850">
    <property type="entry name" value="Alkaline_phosphatase_core_sf"/>
</dbReference>
<dbReference type="AlphaFoldDB" id="A0A5C6CWV5"/>
<dbReference type="CDD" id="cd16026">
    <property type="entry name" value="GALNS_like"/>
    <property type="match status" value="1"/>
</dbReference>
<keyword evidence="6" id="KW-1185">Reference proteome</keyword>
<dbReference type="Gene3D" id="3.30.1120.10">
    <property type="match status" value="1"/>
</dbReference>
<dbReference type="Proteomes" id="UP000318437">
    <property type="component" value="Unassembled WGS sequence"/>
</dbReference>